<dbReference type="InterPro" id="IPR002374">
    <property type="entry name" value="cGMP_dep_kinase"/>
</dbReference>
<dbReference type="InterPro" id="IPR018488">
    <property type="entry name" value="cNMP-bd_CS"/>
</dbReference>
<dbReference type="SMART" id="SM00133">
    <property type="entry name" value="S_TK_X"/>
    <property type="match status" value="1"/>
</dbReference>
<gene>
    <name evidence="17" type="ORF">ASIM_LOCUS13473</name>
</gene>
<dbReference type="EC" id="2.7.11.12" evidence="2"/>
<dbReference type="SUPFAM" id="SSF56112">
    <property type="entry name" value="Protein kinase-like (PK-like)"/>
    <property type="match status" value="1"/>
</dbReference>
<dbReference type="PROSITE" id="PS00889">
    <property type="entry name" value="CNMP_BINDING_2"/>
    <property type="match status" value="2"/>
</dbReference>
<evidence type="ECO:0000256" key="11">
    <source>
        <dbReference type="PIRSR" id="PIRSR000559-2"/>
    </source>
</evidence>
<dbReference type="Gene3D" id="2.60.120.10">
    <property type="entry name" value="Jelly Rolls"/>
    <property type="match status" value="2"/>
</dbReference>
<dbReference type="InterPro" id="IPR000595">
    <property type="entry name" value="cNMP-bd_dom"/>
</dbReference>
<dbReference type="SMART" id="SM00220">
    <property type="entry name" value="S_TKc"/>
    <property type="match status" value="1"/>
</dbReference>
<evidence type="ECO:0000256" key="4">
    <source>
        <dbReference type="ARBA" id="ARBA00022679"/>
    </source>
</evidence>
<comment type="catalytic activity">
    <reaction evidence="8">
        <text>L-threonyl-[protein] + ATP = O-phospho-L-threonyl-[protein] + ADP + H(+)</text>
        <dbReference type="Rhea" id="RHEA:46608"/>
        <dbReference type="Rhea" id="RHEA-COMP:11060"/>
        <dbReference type="Rhea" id="RHEA-COMP:11605"/>
        <dbReference type="ChEBI" id="CHEBI:15378"/>
        <dbReference type="ChEBI" id="CHEBI:30013"/>
        <dbReference type="ChEBI" id="CHEBI:30616"/>
        <dbReference type="ChEBI" id="CHEBI:61977"/>
        <dbReference type="ChEBI" id="CHEBI:456216"/>
        <dbReference type="EC" id="2.7.11.12"/>
    </reaction>
</comment>
<keyword evidence="6" id="KW-0418">Kinase</keyword>
<dbReference type="FunFam" id="2.60.120.10:FF:000064">
    <property type="entry name" value="cGMP-dependent protein kinase, isozyme"/>
    <property type="match status" value="1"/>
</dbReference>
<feature type="domain" description="Cyclic nucleotide-binding" evidence="15">
    <location>
        <begin position="282"/>
        <end position="388"/>
    </location>
</feature>
<evidence type="ECO:0000313" key="19">
    <source>
        <dbReference type="WBParaSite" id="ASIM_0001404501-mRNA-1"/>
    </source>
</evidence>
<dbReference type="InterPro" id="IPR011009">
    <property type="entry name" value="Kinase-like_dom_sf"/>
</dbReference>
<keyword evidence="7 11" id="KW-0067">ATP-binding</keyword>
<dbReference type="PROSITE" id="PS50011">
    <property type="entry name" value="PROTEIN_KINASE_DOM"/>
    <property type="match status" value="1"/>
</dbReference>
<dbReference type="EMBL" id="UYRR01031401">
    <property type="protein sequence ID" value="VDK49784.1"/>
    <property type="molecule type" value="Genomic_DNA"/>
</dbReference>
<feature type="domain" description="Cyclic nucleotide-binding" evidence="15">
    <location>
        <begin position="164"/>
        <end position="279"/>
    </location>
</feature>
<dbReference type="SUPFAM" id="SSF51206">
    <property type="entry name" value="cAMP-binding domain-like"/>
    <property type="match status" value="2"/>
</dbReference>
<dbReference type="GO" id="GO:0004692">
    <property type="term" value="F:cGMP-dependent protein kinase activity"/>
    <property type="evidence" value="ECO:0007669"/>
    <property type="project" value="UniProtKB-EC"/>
</dbReference>
<dbReference type="GO" id="GO:0005737">
    <property type="term" value="C:cytoplasm"/>
    <property type="evidence" value="ECO:0007669"/>
    <property type="project" value="UniProtKB-ARBA"/>
</dbReference>
<dbReference type="GO" id="GO:0005524">
    <property type="term" value="F:ATP binding"/>
    <property type="evidence" value="ECO:0007669"/>
    <property type="project" value="UniProtKB-KW"/>
</dbReference>
<comment type="catalytic activity">
    <reaction evidence="9">
        <text>L-seryl-[protein] + ATP = O-phospho-L-seryl-[protein] + ADP + H(+)</text>
        <dbReference type="Rhea" id="RHEA:17989"/>
        <dbReference type="Rhea" id="RHEA-COMP:9863"/>
        <dbReference type="Rhea" id="RHEA-COMP:11604"/>
        <dbReference type="ChEBI" id="CHEBI:15378"/>
        <dbReference type="ChEBI" id="CHEBI:29999"/>
        <dbReference type="ChEBI" id="CHEBI:30616"/>
        <dbReference type="ChEBI" id="CHEBI:83421"/>
        <dbReference type="ChEBI" id="CHEBI:456216"/>
        <dbReference type="EC" id="2.7.11.12"/>
    </reaction>
</comment>
<accession>A0A0M3JZT8</accession>
<evidence type="ECO:0000313" key="17">
    <source>
        <dbReference type="EMBL" id="VDK49784.1"/>
    </source>
</evidence>
<dbReference type="AlphaFoldDB" id="A0A0M3JZT8"/>
<name>A0A0M3JZT8_ANISI</name>
<feature type="domain" description="Protein kinase" evidence="14">
    <location>
        <begin position="537"/>
        <end position="797"/>
    </location>
</feature>
<feature type="region of interest" description="Disordered" evidence="13">
    <location>
        <begin position="828"/>
        <end position="848"/>
    </location>
</feature>
<dbReference type="Gene3D" id="3.30.200.20">
    <property type="entry name" value="Phosphorylase Kinase, domain 1"/>
    <property type="match status" value="1"/>
</dbReference>
<evidence type="ECO:0000259" key="15">
    <source>
        <dbReference type="PROSITE" id="PS50042"/>
    </source>
</evidence>
<evidence type="ECO:0000256" key="7">
    <source>
        <dbReference type="ARBA" id="ARBA00022840"/>
    </source>
</evidence>
<evidence type="ECO:0000256" key="5">
    <source>
        <dbReference type="ARBA" id="ARBA00022741"/>
    </source>
</evidence>
<dbReference type="InterPro" id="IPR035014">
    <property type="entry name" value="STKc_cGK"/>
</dbReference>
<dbReference type="CDD" id="cd00038">
    <property type="entry name" value="CAP_ED"/>
    <property type="match status" value="2"/>
</dbReference>
<evidence type="ECO:0000256" key="13">
    <source>
        <dbReference type="SAM" id="MobiDB-lite"/>
    </source>
</evidence>
<protein>
    <recommendedName>
        <fullName evidence="2">cGMP-dependent protein kinase</fullName>
        <ecNumber evidence="2">2.7.11.12</ecNumber>
    </recommendedName>
</protein>
<feature type="binding site" evidence="11">
    <location>
        <position position="567"/>
    </location>
    <ligand>
        <name>ATP</name>
        <dbReference type="ChEBI" id="CHEBI:30616"/>
    </ligand>
</feature>
<keyword evidence="18" id="KW-1185">Reference proteome</keyword>
<dbReference type="Gene3D" id="1.10.510.10">
    <property type="entry name" value="Transferase(Phosphotransferase) domain 1"/>
    <property type="match status" value="1"/>
</dbReference>
<evidence type="ECO:0000256" key="10">
    <source>
        <dbReference type="PIRSR" id="PIRSR000559-1"/>
    </source>
</evidence>
<evidence type="ECO:0000256" key="9">
    <source>
        <dbReference type="ARBA" id="ARBA00047462"/>
    </source>
</evidence>
<dbReference type="FunFam" id="2.60.120.10:FF:000072">
    <property type="entry name" value="cGMP-dependent protein kinase"/>
    <property type="match status" value="1"/>
</dbReference>
<dbReference type="WBParaSite" id="ASIM_0001404501-mRNA-1">
    <property type="protein sequence ID" value="ASIM_0001404501-mRNA-1"/>
    <property type="gene ID" value="ASIM_0001404501"/>
</dbReference>
<evidence type="ECO:0000256" key="2">
    <source>
        <dbReference type="ARBA" id="ARBA00012428"/>
    </source>
</evidence>
<feature type="domain" description="AGC-kinase C-terminal" evidence="16">
    <location>
        <begin position="798"/>
        <end position="848"/>
    </location>
</feature>
<organism evidence="19">
    <name type="scientific">Anisakis simplex</name>
    <name type="common">Herring worm</name>
    <dbReference type="NCBI Taxonomy" id="6269"/>
    <lineage>
        <taxon>Eukaryota</taxon>
        <taxon>Metazoa</taxon>
        <taxon>Ecdysozoa</taxon>
        <taxon>Nematoda</taxon>
        <taxon>Chromadorea</taxon>
        <taxon>Rhabditida</taxon>
        <taxon>Spirurina</taxon>
        <taxon>Ascaridomorpha</taxon>
        <taxon>Ascaridoidea</taxon>
        <taxon>Anisakidae</taxon>
        <taxon>Anisakis</taxon>
        <taxon>Anisakis simplex complex</taxon>
    </lineage>
</organism>
<dbReference type="Pfam" id="PF00069">
    <property type="entry name" value="Pkinase"/>
    <property type="match status" value="1"/>
</dbReference>
<evidence type="ECO:0000313" key="18">
    <source>
        <dbReference type="Proteomes" id="UP000267096"/>
    </source>
</evidence>
<dbReference type="InterPro" id="IPR018490">
    <property type="entry name" value="cNMP-bd_dom_sf"/>
</dbReference>
<dbReference type="PRINTS" id="PR00104">
    <property type="entry name" value="CGMPKINASE"/>
</dbReference>
<dbReference type="PANTHER" id="PTHR24353">
    <property type="entry name" value="CYCLIC NUCLEOTIDE-DEPENDENT PROTEIN KINASE"/>
    <property type="match status" value="1"/>
</dbReference>
<reference evidence="19" key="1">
    <citation type="submission" date="2017-02" db="UniProtKB">
        <authorList>
            <consortium name="WormBaseParasite"/>
        </authorList>
    </citation>
    <scope>IDENTIFICATION</scope>
</reference>
<evidence type="ECO:0000259" key="16">
    <source>
        <dbReference type="PROSITE" id="PS51285"/>
    </source>
</evidence>
<evidence type="ECO:0000259" key="14">
    <source>
        <dbReference type="PROSITE" id="PS50011"/>
    </source>
</evidence>
<dbReference type="InterPro" id="IPR000961">
    <property type="entry name" value="AGC-kinase_C"/>
</dbReference>
<dbReference type="OrthoDB" id="63267at2759"/>
<dbReference type="PROSITE" id="PS51285">
    <property type="entry name" value="AGC_KINASE_CTER"/>
    <property type="match status" value="1"/>
</dbReference>
<feature type="compositionally biased region" description="Acidic residues" evidence="13">
    <location>
        <begin position="830"/>
        <end position="848"/>
    </location>
</feature>
<evidence type="ECO:0000256" key="8">
    <source>
        <dbReference type="ARBA" id="ARBA00047298"/>
    </source>
</evidence>
<evidence type="ECO:0000256" key="12">
    <source>
        <dbReference type="SAM" id="Coils"/>
    </source>
</evidence>
<keyword evidence="12" id="KW-0175">Coiled coil</keyword>
<reference evidence="17 18" key="2">
    <citation type="submission" date="2018-11" db="EMBL/GenBank/DDBJ databases">
        <authorList>
            <consortium name="Pathogen Informatics"/>
        </authorList>
    </citation>
    <scope>NUCLEOTIDE SEQUENCE [LARGE SCALE GENOMIC DNA]</scope>
</reference>
<dbReference type="FunFam" id="1.10.510.10:FF:000210">
    <property type="entry name" value="Non-specific serine/threonine protein kinase"/>
    <property type="match status" value="1"/>
</dbReference>
<keyword evidence="4" id="KW-0808">Transferase</keyword>
<evidence type="ECO:0000256" key="6">
    <source>
        <dbReference type="ARBA" id="ARBA00022777"/>
    </source>
</evidence>
<dbReference type="CDD" id="cd05572">
    <property type="entry name" value="STKc_cGK"/>
    <property type="match status" value="1"/>
</dbReference>
<sequence>MKFRATKAYVESAIKIGTRTYDISEIQQLIPRLEIAVQRKDDDIKRQKEAIEAQQRRIAELEANVELYKTECDKLRCVLTQKSSRDSNDSDGSEWTERVGGQAAVLYEMNVPSSAVKSPPQRPKKLAVSAEPTAAVQKKIVLKHYPKSAGSKQLIRAAVQKNDFLRFLAKEQVIELVECMYEKRVEMGQWIIREGEPGYRLFVVADGQVRISKGGVKLSVLTPPVVIGELAILYNCQRTASVQALTDVTLWVLERDIYKSITMKIGMERHSEMMAFLHKVSLVKSLGEDKISKMADAFDQDYYAAGSYIIRQGERGDAFFIINSGQVRVTRHFDGEPEARQLRVLSKGDYFGEKALLGEEVRTANVIAMDPGVEVLTLDRDSFTRLIGHLDTFNKHYVDSAPPPSHADSEENDEIEHQLVTKLRRATEPGRQQPAPAPEQDSQHGANEEIWMSKNEIVFSPKKRATRKAANVNCTNLERRRVFGERWKEMEQTHLQAYFGLLILDGVFSGRYDSVVLARKGSEQIADEFKDIKLSQLDRIFTLGVGGFGRVDLVCINGDETRTYALKTIRKKHIVDTHQQDHIFAERNIMLATRSNFIVRMHRTFRDTRNVYMLMEVCLGGELWTIMRSHKYFDDESARFYVACVVEAFDYLHRRNTVYRDLKPENCMLDSRGYLKLVDLGFAKKLEKGKKTWTFCGTPEYVAPEIILNRGHDLAVDYWALGIYVCELVLGRPPFQASDPMKTYTLILKGIRGLDIPNKRVSKAAASMVKKLCKDNPSDRLGSGSGGINDIRKHKWFSGFDWDGLRAGSLNPPILPLITSATDCSNFDEYPPEEDEAPEEFSGWDEGF</sequence>
<feature type="coiled-coil region" evidence="12">
    <location>
        <begin position="37"/>
        <end position="78"/>
    </location>
</feature>
<proteinExistence type="inferred from homology"/>
<dbReference type="InterPro" id="IPR000719">
    <property type="entry name" value="Prot_kinase_dom"/>
</dbReference>
<dbReference type="PROSITE" id="PS50042">
    <property type="entry name" value="CNMP_BINDING_3"/>
    <property type="match status" value="2"/>
</dbReference>
<keyword evidence="5 11" id="KW-0547">Nucleotide-binding</keyword>
<dbReference type="Pfam" id="PF00027">
    <property type="entry name" value="cNMP_binding"/>
    <property type="match status" value="2"/>
</dbReference>
<dbReference type="SMART" id="SM00100">
    <property type="entry name" value="cNMP"/>
    <property type="match status" value="2"/>
</dbReference>
<keyword evidence="3" id="KW-0723">Serine/threonine-protein kinase</keyword>
<feature type="active site" description="Proton acceptor" evidence="10">
    <location>
        <position position="661"/>
    </location>
</feature>
<dbReference type="PANTHER" id="PTHR24353:SF111">
    <property type="match status" value="1"/>
</dbReference>
<evidence type="ECO:0000256" key="1">
    <source>
        <dbReference type="ARBA" id="ARBA00006352"/>
    </source>
</evidence>
<comment type="similarity">
    <text evidence="1">Belongs to the protein kinase superfamily. AGC Ser/Thr protein kinase family. cGMP subfamily.</text>
</comment>
<dbReference type="InterPro" id="IPR014710">
    <property type="entry name" value="RmlC-like_jellyroll"/>
</dbReference>
<dbReference type="Proteomes" id="UP000267096">
    <property type="component" value="Unassembled WGS sequence"/>
</dbReference>
<evidence type="ECO:0000256" key="3">
    <source>
        <dbReference type="ARBA" id="ARBA00022527"/>
    </source>
</evidence>
<feature type="binding site" evidence="11">
    <location>
        <begin position="543"/>
        <end position="551"/>
    </location>
    <ligand>
        <name>ATP</name>
        <dbReference type="ChEBI" id="CHEBI:30616"/>
    </ligand>
</feature>
<dbReference type="PIRSF" id="PIRSF000559">
    <property type="entry name" value="cGMP-dep_kinase"/>
    <property type="match status" value="1"/>
</dbReference>
<dbReference type="PROSITE" id="PS00888">
    <property type="entry name" value="CNMP_BINDING_1"/>
    <property type="match status" value="2"/>
</dbReference>